<evidence type="ECO:0000259" key="7">
    <source>
        <dbReference type="PROSITE" id="PS51755"/>
    </source>
</evidence>
<dbReference type="PANTHER" id="PTHR48111">
    <property type="entry name" value="REGULATOR OF RPOS"/>
    <property type="match status" value="1"/>
</dbReference>
<dbReference type="InterPro" id="IPR001867">
    <property type="entry name" value="OmpR/PhoB-type_DNA-bd"/>
</dbReference>
<organism evidence="8 9">
    <name type="scientific">Veillonella infantium</name>
    <dbReference type="NCBI Taxonomy" id="1911679"/>
    <lineage>
        <taxon>Bacteria</taxon>
        <taxon>Bacillati</taxon>
        <taxon>Bacillota</taxon>
        <taxon>Negativicutes</taxon>
        <taxon>Veillonellales</taxon>
        <taxon>Veillonellaceae</taxon>
        <taxon>Veillonella</taxon>
    </lineage>
</organism>
<gene>
    <name evidence="8" type="ORF">VCHSUH03_08395</name>
</gene>
<protein>
    <submittedName>
        <fullName evidence="8">DNA-binding response regulator</fullName>
    </submittedName>
</protein>
<dbReference type="Gene3D" id="1.10.10.10">
    <property type="entry name" value="Winged helix-like DNA-binding domain superfamily/Winged helix DNA-binding domain"/>
    <property type="match status" value="1"/>
</dbReference>
<dbReference type="Proteomes" id="UP000238899">
    <property type="component" value="Unassembled WGS sequence"/>
</dbReference>
<dbReference type="InterPro" id="IPR016032">
    <property type="entry name" value="Sig_transdc_resp-reg_C-effctor"/>
</dbReference>
<evidence type="ECO:0000313" key="8">
    <source>
        <dbReference type="EMBL" id="PQL57459.1"/>
    </source>
</evidence>
<dbReference type="PROSITE" id="PS51755">
    <property type="entry name" value="OMPR_PHOB"/>
    <property type="match status" value="1"/>
</dbReference>
<keyword evidence="1" id="KW-0805">Transcription regulation</keyword>
<evidence type="ECO:0000256" key="1">
    <source>
        <dbReference type="ARBA" id="ARBA00023015"/>
    </source>
</evidence>
<dbReference type="InterPro" id="IPR001789">
    <property type="entry name" value="Sig_transdc_resp-reg_receiver"/>
</dbReference>
<dbReference type="PROSITE" id="PS50110">
    <property type="entry name" value="RESPONSE_REGULATORY"/>
    <property type="match status" value="1"/>
</dbReference>
<dbReference type="SUPFAM" id="SSF46894">
    <property type="entry name" value="C-terminal effector domain of the bipartite response regulators"/>
    <property type="match status" value="1"/>
</dbReference>
<dbReference type="SMART" id="SM00862">
    <property type="entry name" value="Trans_reg_C"/>
    <property type="match status" value="1"/>
</dbReference>
<accession>A0ABX5C2S5</accession>
<dbReference type="SUPFAM" id="SSF52172">
    <property type="entry name" value="CheY-like"/>
    <property type="match status" value="1"/>
</dbReference>
<evidence type="ECO:0000256" key="2">
    <source>
        <dbReference type="ARBA" id="ARBA00023125"/>
    </source>
</evidence>
<reference evidence="8 9" key="1">
    <citation type="journal article" date="2018" name="Int. J. Syst. Evol. Microbiol.">
        <title>Veillonella infantium sp. nov., an anaerobic, Gram-stain-negative coccus isolated from tongue biofilm of a Thai child.</title>
        <authorList>
            <person name="Mashima I."/>
            <person name="Liao Y.C."/>
            <person name="Miyakawa H."/>
            <person name="Theodorea C.F."/>
            <person name="Thawboon B."/>
            <person name="Thaweboon S."/>
            <person name="Scannapieco F.A."/>
            <person name="Nakazawa F."/>
        </authorList>
    </citation>
    <scope>NUCLEOTIDE SEQUENCE [LARGE SCALE GENOMIC DNA]</scope>
    <source>
        <strain evidence="8 9">T11011-4</strain>
    </source>
</reference>
<evidence type="ECO:0000259" key="6">
    <source>
        <dbReference type="PROSITE" id="PS50110"/>
    </source>
</evidence>
<feature type="domain" description="Response regulatory" evidence="6">
    <location>
        <begin position="3"/>
        <end position="116"/>
    </location>
</feature>
<dbReference type="InterPro" id="IPR011006">
    <property type="entry name" value="CheY-like_superfamily"/>
</dbReference>
<dbReference type="InterPro" id="IPR039420">
    <property type="entry name" value="WalR-like"/>
</dbReference>
<dbReference type="RefSeq" id="WP_105085265.1">
    <property type="nucleotide sequence ID" value="NZ_CALLRK010000037.1"/>
</dbReference>
<evidence type="ECO:0000313" key="9">
    <source>
        <dbReference type="Proteomes" id="UP000238899"/>
    </source>
</evidence>
<dbReference type="Pfam" id="PF00486">
    <property type="entry name" value="Trans_reg_C"/>
    <property type="match status" value="1"/>
</dbReference>
<evidence type="ECO:0000256" key="4">
    <source>
        <dbReference type="PROSITE-ProRule" id="PRU00169"/>
    </source>
</evidence>
<dbReference type="Gene3D" id="3.40.50.2300">
    <property type="match status" value="1"/>
</dbReference>
<dbReference type="CDD" id="cd00383">
    <property type="entry name" value="trans_reg_C"/>
    <property type="match status" value="1"/>
</dbReference>
<dbReference type="GO" id="GO:0003677">
    <property type="term" value="F:DNA binding"/>
    <property type="evidence" value="ECO:0007669"/>
    <property type="project" value="UniProtKB-KW"/>
</dbReference>
<dbReference type="CDD" id="cd17574">
    <property type="entry name" value="REC_OmpR"/>
    <property type="match status" value="1"/>
</dbReference>
<keyword evidence="2 5" id="KW-0238">DNA-binding</keyword>
<feature type="domain" description="OmpR/PhoB-type" evidence="7">
    <location>
        <begin position="134"/>
        <end position="233"/>
    </location>
</feature>
<name>A0ABX5C2S5_9FIRM</name>
<sequence length="241" mass="27750">MKKILIIEDDKGISELERDYLEIEGFEVEIATDGVTGVEKAIQNDYSCIILDIMLPKKDGFSICKDIRMKKEVPILMVSAKREDIDKIRGLGIGADDYLTKPFSPVELVARVKSHIQRFERILASTASPVKVEEPKITAGHLEINLASRMVLLHDEVVPLTPREYEILVLLATHPSRVFTKEEIYERLWEADSFGETSTVMVHVNRLRIKVDKKYNGEQYIDTVWGVGYRFHQWDNYKIIK</sequence>
<dbReference type="PANTHER" id="PTHR48111:SF26">
    <property type="entry name" value="STAGE 0 SPORULATION PROTEIN A HOMOLOG"/>
    <property type="match status" value="1"/>
</dbReference>
<dbReference type="InterPro" id="IPR036388">
    <property type="entry name" value="WH-like_DNA-bd_sf"/>
</dbReference>
<proteinExistence type="predicted"/>
<dbReference type="SMART" id="SM00448">
    <property type="entry name" value="REC"/>
    <property type="match status" value="1"/>
</dbReference>
<keyword evidence="3" id="KW-0804">Transcription</keyword>
<evidence type="ECO:0000256" key="5">
    <source>
        <dbReference type="PROSITE-ProRule" id="PRU01091"/>
    </source>
</evidence>
<comment type="caution">
    <text evidence="8">The sequence shown here is derived from an EMBL/GenBank/DDBJ whole genome shotgun (WGS) entry which is preliminary data.</text>
</comment>
<dbReference type="EMBL" id="PPDD01000012">
    <property type="protein sequence ID" value="PQL57459.1"/>
    <property type="molecule type" value="Genomic_DNA"/>
</dbReference>
<keyword evidence="4" id="KW-0597">Phosphoprotein</keyword>
<feature type="modified residue" description="4-aspartylphosphate" evidence="4">
    <location>
        <position position="52"/>
    </location>
</feature>
<feature type="DNA-binding region" description="OmpR/PhoB-type" evidence="5">
    <location>
        <begin position="134"/>
        <end position="233"/>
    </location>
</feature>
<keyword evidence="9" id="KW-1185">Reference proteome</keyword>
<dbReference type="Gene3D" id="6.10.250.690">
    <property type="match status" value="1"/>
</dbReference>
<dbReference type="Pfam" id="PF00072">
    <property type="entry name" value="Response_reg"/>
    <property type="match status" value="1"/>
</dbReference>
<evidence type="ECO:0000256" key="3">
    <source>
        <dbReference type="ARBA" id="ARBA00023163"/>
    </source>
</evidence>